<dbReference type="RefSeq" id="WP_102721118.1">
    <property type="nucleotide sequence ID" value="NZ_CACRSS010000021.1"/>
</dbReference>
<dbReference type="EMBL" id="CACRSS010000021">
    <property type="protein sequence ID" value="VYT25387.1"/>
    <property type="molecule type" value="Genomic_DNA"/>
</dbReference>
<reference evidence="1" key="1">
    <citation type="submission" date="2019-11" db="EMBL/GenBank/DDBJ databases">
        <authorList>
            <person name="Feng L."/>
        </authorList>
    </citation>
    <scope>NUCLEOTIDE SEQUENCE</scope>
    <source>
        <strain evidence="1">AMuciniphilaLFYP55</strain>
    </source>
</reference>
<evidence type="ECO:0000313" key="1">
    <source>
        <dbReference type="EMBL" id="VYT25387.1"/>
    </source>
</evidence>
<gene>
    <name evidence="1" type="ORF">AMLFYP55_01317</name>
</gene>
<sequence length="82" mass="9687">MNILRRFINQVFTPQKVEATPENVAKWEKKAPGWTIRCNRCGLEEPFGKYGILYKSAGRKRNFARCPRCRKWSWLVISRKTA</sequence>
<proteinExistence type="predicted"/>
<dbReference type="OrthoDB" id="197555at2"/>
<dbReference type="AlphaFoldDB" id="A0A6N2V6Z2"/>
<organism evidence="1">
    <name type="scientific">Akkermansia muciniphila</name>
    <dbReference type="NCBI Taxonomy" id="239935"/>
    <lineage>
        <taxon>Bacteria</taxon>
        <taxon>Pseudomonadati</taxon>
        <taxon>Verrucomicrobiota</taxon>
        <taxon>Verrucomicrobiia</taxon>
        <taxon>Verrucomicrobiales</taxon>
        <taxon>Akkermansiaceae</taxon>
        <taxon>Akkermansia</taxon>
    </lineage>
</organism>
<accession>A0A6N2V6Z2</accession>
<name>A0A6N2V6Z2_9BACT</name>
<protein>
    <submittedName>
        <fullName evidence="1">Uncharacterized protein</fullName>
    </submittedName>
</protein>